<gene>
    <name evidence="1" type="ORF">ACFORL_10255</name>
</gene>
<dbReference type="InterPro" id="IPR009241">
    <property type="entry name" value="HigB-like"/>
</dbReference>
<keyword evidence="2" id="KW-1185">Reference proteome</keyword>
<comment type="caution">
    <text evidence="1">The sequence shown here is derived from an EMBL/GenBank/DDBJ whole genome shotgun (WGS) entry which is preliminary data.</text>
</comment>
<protein>
    <submittedName>
        <fullName evidence="1">Type II toxin-antitoxin system RelE/ParE family toxin</fullName>
    </submittedName>
</protein>
<dbReference type="Pfam" id="PF05973">
    <property type="entry name" value="Gp49"/>
    <property type="match status" value="1"/>
</dbReference>
<reference evidence="2" key="1">
    <citation type="journal article" date="2019" name="Int. J. Syst. Evol. Microbiol.">
        <title>The Global Catalogue of Microorganisms (GCM) 10K type strain sequencing project: providing services to taxonomists for standard genome sequencing and annotation.</title>
        <authorList>
            <consortium name="The Broad Institute Genomics Platform"/>
            <consortium name="The Broad Institute Genome Sequencing Center for Infectious Disease"/>
            <person name="Wu L."/>
            <person name="Ma J."/>
        </authorList>
    </citation>
    <scope>NUCLEOTIDE SEQUENCE [LARGE SCALE GENOMIC DNA]</scope>
    <source>
        <strain evidence="2">CCUG 59858</strain>
    </source>
</reference>
<dbReference type="Proteomes" id="UP001595758">
    <property type="component" value="Unassembled WGS sequence"/>
</dbReference>
<sequence>MKKIIWLGSSYNDLLSFSKPAKQVAGFNLDRVQRGLEPADWKPMPSIGKGVKEIRIHCENEYRVIYAAQFEEGIYILHTFVKKTQKTRHADIDLAKQRYKEIVKP</sequence>
<organism evidence="1 2">
    <name type="scientific">Legionella dresdenensis</name>
    <dbReference type="NCBI Taxonomy" id="450200"/>
    <lineage>
        <taxon>Bacteria</taxon>
        <taxon>Pseudomonadati</taxon>
        <taxon>Pseudomonadota</taxon>
        <taxon>Gammaproteobacteria</taxon>
        <taxon>Legionellales</taxon>
        <taxon>Legionellaceae</taxon>
        <taxon>Legionella</taxon>
    </lineage>
</organism>
<name>A0ABV8CGV2_9GAMM</name>
<evidence type="ECO:0000313" key="1">
    <source>
        <dbReference type="EMBL" id="MFC3909452.1"/>
    </source>
</evidence>
<proteinExistence type="predicted"/>
<accession>A0ABV8CGV2</accession>
<dbReference type="RefSeq" id="WP_382343676.1">
    <property type="nucleotide sequence ID" value="NZ_JBHSAB010000023.1"/>
</dbReference>
<dbReference type="EMBL" id="JBHSAB010000023">
    <property type="protein sequence ID" value="MFC3909452.1"/>
    <property type="molecule type" value="Genomic_DNA"/>
</dbReference>
<evidence type="ECO:0000313" key="2">
    <source>
        <dbReference type="Proteomes" id="UP001595758"/>
    </source>
</evidence>